<feature type="domain" description="At1g61320/AtMIF1 LRR" evidence="1">
    <location>
        <begin position="1"/>
        <end position="108"/>
    </location>
</feature>
<reference evidence="2" key="1">
    <citation type="submission" date="2022-02" db="EMBL/GenBank/DDBJ databases">
        <authorList>
            <person name="Henning P.M."/>
            <person name="McCubbin A.G."/>
            <person name="Shore J.S."/>
        </authorList>
    </citation>
    <scope>NUCLEOTIDE SEQUENCE</scope>
    <source>
        <strain evidence="2">F60SS</strain>
        <tissue evidence="2">Leaves</tissue>
    </source>
</reference>
<dbReference type="Proteomes" id="UP001141552">
    <property type="component" value="Unassembled WGS sequence"/>
</dbReference>
<reference evidence="2" key="2">
    <citation type="journal article" date="2023" name="Plants (Basel)">
        <title>Annotation of the Turnera subulata (Passifloraceae) Draft Genome Reveals the S-Locus Evolved after the Divergence of Turneroideae from Passifloroideae in a Stepwise Manner.</title>
        <authorList>
            <person name="Henning P.M."/>
            <person name="Roalson E.H."/>
            <person name="Mir W."/>
            <person name="McCubbin A.G."/>
            <person name="Shore J.S."/>
        </authorList>
    </citation>
    <scope>NUCLEOTIDE SEQUENCE</scope>
    <source>
        <strain evidence="2">F60SS</strain>
    </source>
</reference>
<evidence type="ECO:0000259" key="1">
    <source>
        <dbReference type="Pfam" id="PF23622"/>
    </source>
</evidence>
<dbReference type="Pfam" id="PF23622">
    <property type="entry name" value="LRR_At1g61320_AtMIF1"/>
    <property type="match status" value="1"/>
</dbReference>
<keyword evidence="3" id="KW-1185">Reference proteome</keyword>
<dbReference type="InterPro" id="IPR055357">
    <property type="entry name" value="LRR_At1g61320_AtMIF1"/>
</dbReference>
<gene>
    <name evidence="2" type="ORF">Tsubulata_020544</name>
</gene>
<sequence>MVQVPTKSGSLTRLKHLELFVGFTEVRDGLVSLRILLKALPSLYRLVIKVASAQKLSREKRELESEDSLGSLKMVEVIGFCGFVSDVEFLLYVFKNASGLEKLTLDPCIPPEYTSSNPRYEGTEWYANARNRAIEFGNRVPPGVEFVLV</sequence>
<name>A0A9Q0F4X5_9ROSI</name>
<dbReference type="OrthoDB" id="1160463at2759"/>
<dbReference type="PANTHER" id="PTHR34145">
    <property type="entry name" value="OS02G0105600 PROTEIN"/>
    <property type="match status" value="1"/>
</dbReference>
<dbReference type="PANTHER" id="PTHR34145:SF68">
    <property type="entry name" value="FBD DOMAIN-CONTAINING PROTEIN"/>
    <property type="match status" value="1"/>
</dbReference>
<accession>A0A9Q0F4X5</accession>
<comment type="caution">
    <text evidence="2">The sequence shown here is derived from an EMBL/GenBank/DDBJ whole genome shotgun (WGS) entry which is preliminary data.</text>
</comment>
<evidence type="ECO:0000313" key="3">
    <source>
        <dbReference type="Proteomes" id="UP001141552"/>
    </source>
</evidence>
<evidence type="ECO:0000313" key="2">
    <source>
        <dbReference type="EMBL" id="KAJ4823987.1"/>
    </source>
</evidence>
<organism evidence="2 3">
    <name type="scientific">Turnera subulata</name>
    <dbReference type="NCBI Taxonomy" id="218843"/>
    <lineage>
        <taxon>Eukaryota</taxon>
        <taxon>Viridiplantae</taxon>
        <taxon>Streptophyta</taxon>
        <taxon>Embryophyta</taxon>
        <taxon>Tracheophyta</taxon>
        <taxon>Spermatophyta</taxon>
        <taxon>Magnoliopsida</taxon>
        <taxon>eudicotyledons</taxon>
        <taxon>Gunneridae</taxon>
        <taxon>Pentapetalae</taxon>
        <taxon>rosids</taxon>
        <taxon>fabids</taxon>
        <taxon>Malpighiales</taxon>
        <taxon>Passifloraceae</taxon>
        <taxon>Turnera</taxon>
    </lineage>
</organism>
<dbReference type="EMBL" id="JAKUCV010007301">
    <property type="protein sequence ID" value="KAJ4823987.1"/>
    <property type="molecule type" value="Genomic_DNA"/>
</dbReference>
<proteinExistence type="predicted"/>
<protein>
    <recommendedName>
        <fullName evidence="1">At1g61320/AtMIF1 LRR domain-containing protein</fullName>
    </recommendedName>
</protein>
<dbReference type="InterPro" id="IPR053772">
    <property type="entry name" value="At1g61320/At1g61330-like"/>
</dbReference>
<dbReference type="AlphaFoldDB" id="A0A9Q0F4X5"/>